<dbReference type="PANTHER" id="PTHR11926:SF1553">
    <property type="entry name" value="GLYCOSYLTRANSFERASE"/>
    <property type="match status" value="1"/>
</dbReference>
<dbReference type="GO" id="GO:0080044">
    <property type="term" value="F:quercetin 7-O-glucosyltransferase activity"/>
    <property type="evidence" value="ECO:0007669"/>
    <property type="project" value="TreeGrafter"/>
</dbReference>
<evidence type="ECO:0000313" key="5">
    <source>
        <dbReference type="EMBL" id="VVW08931.1"/>
    </source>
</evidence>
<dbReference type="Gramene" id="NC3G0206030.1">
    <property type="protein sequence ID" value="NC3G0206030.1:cds"/>
    <property type="gene ID" value="NC3G0206030"/>
</dbReference>
<name>A0A5K1B3B4_9MAGN</name>
<dbReference type="Gene3D" id="3.40.50.2000">
    <property type="entry name" value="Glycogen Phosphorylase B"/>
    <property type="match status" value="2"/>
</dbReference>
<dbReference type="Pfam" id="PF00201">
    <property type="entry name" value="UDPGT"/>
    <property type="match status" value="1"/>
</dbReference>
<dbReference type="GO" id="GO:0080043">
    <property type="term" value="F:quercetin 3-O-glucosyltransferase activity"/>
    <property type="evidence" value="ECO:0007669"/>
    <property type="project" value="TreeGrafter"/>
</dbReference>
<sequence>MEGAAGEGKPITKPLVLLLPYTTQGHINPLNQLGQRLALHGIEVRHLTTPYLLNSLLPTADRRLSIPTELISDGFDESGYAQCGDVQTYLDRFKDVGSRTLAELLGRLASNGRPANWIVYDAFLPWVADVARRFGVSTASFFSQLGAVNATYYLHCHRKLNIPPPGSEPTTPVPIPGLPSLKFEDLSSFLIAPESIPAYYDLLLNQFSNTADVMLVNSIEELEPDVLHAMAESLPFKPVGPMLPLAHLDPRASKQRANETDLREASRADDLLGWLDSKPPRSVVYVAFGSIATLEEAQVVEIEAALRALDKPFIWVTGAKDSVAGREAAAGEVGRMVGWSSQPEVLAHAAVGCFVTHCGWNSTLEGLTLGVPMVCMPWWSDQPMNAMFVEEVWGVGLRARAGEGGTVGRKEIERCVREVMADGGEKGRRIWSRVQKWKEVIRTAADKGGSSDRNLIGFVEMVRDKH</sequence>
<dbReference type="CDD" id="cd03784">
    <property type="entry name" value="GT1_Gtf-like"/>
    <property type="match status" value="1"/>
</dbReference>
<proteinExistence type="inferred from homology"/>
<reference evidence="5" key="1">
    <citation type="submission" date="2019-09" db="EMBL/GenBank/DDBJ databases">
        <authorList>
            <person name="Zhang L."/>
        </authorList>
    </citation>
    <scope>NUCLEOTIDE SEQUENCE</scope>
</reference>
<dbReference type="InterPro" id="IPR002213">
    <property type="entry name" value="UDP_glucos_trans"/>
</dbReference>
<dbReference type="InterPro" id="IPR035595">
    <property type="entry name" value="UDP_glycos_trans_CS"/>
</dbReference>
<dbReference type="FunFam" id="3.40.50.2000:FF:000060">
    <property type="entry name" value="Glycosyltransferase"/>
    <property type="match status" value="1"/>
</dbReference>
<organism evidence="5">
    <name type="scientific">Nymphaea colorata</name>
    <name type="common">pocket water lily</name>
    <dbReference type="NCBI Taxonomy" id="210225"/>
    <lineage>
        <taxon>Eukaryota</taxon>
        <taxon>Viridiplantae</taxon>
        <taxon>Streptophyta</taxon>
        <taxon>Embryophyta</taxon>
        <taxon>Tracheophyta</taxon>
        <taxon>Spermatophyta</taxon>
        <taxon>Magnoliopsida</taxon>
        <taxon>Nymphaeales</taxon>
        <taxon>Nymphaeaceae</taxon>
        <taxon>Nymphaea</taxon>
    </lineage>
</organism>
<evidence type="ECO:0000256" key="3">
    <source>
        <dbReference type="RuleBase" id="RU003718"/>
    </source>
</evidence>
<dbReference type="OMA" id="PYTTQGH"/>
<accession>A0A5K1B3B4</accession>
<dbReference type="PANTHER" id="PTHR11926">
    <property type="entry name" value="GLUCOSYL/GLUCURONOSYL TRANSFERASES"/>
    <property type="match status" value="1"/>
</dbReference>
<keyword evidence="2 3" id="KW-0808">Transferase</keyword>
<evidence type="ECO:0000256" key="4">
    <source>
        <dbReference type="RuleBase" id="RU362057"/>
    </source>
</evidence>
<dbReference type="EMBL" id="LR721781">
    <property type="protein sequence ID" value="VVW08931.1"/>
    <property type="molecule type" value="Genomic_DNA"/>
</dbReference>
<dbReference type="OrthoDB" id="5835829at2759"/>
<keyword evidence="3" id="KW-0328">Glycosyltransferase</keyword>
<protein>
    <recommendedName>
        <fullName evidence="4">Glycosyltransferase</fullName>
        <ecNumber evidence="4">2.4.1.-</ecNumber>
    </recommendedName>
</protein>
<evidence type="ECO:0000256" key="1">
    <source>
        <dbReference type="ARBA" id="ARBA00009995"/>
    </source>
</evidence>
<comment type="similarity">
    <text evidence="1 3">Belongs to the UDP-glycosyltransferase family.</text>
</comment>
<dbReference type="EC" id="2.4.1.-" evidence="4"/>
<gene>
    <name evidence="5" type="ORF">NYM_LOCUS15005</name>
</gene>
<dbReference type="PROSITE" id="PS00375">
    <property type="entry name" value="UDPGT"/>
    <property type="match status" value="1"/>
</dbReference>
<dbReference type="AlphaFoldDB" id="A0A5K1B3B4"/>
<dbReference type="SUPFAM" id="SSF53756">
    <property type="entry name" value="UDP-Glycosyltransferase/glycogen phosphorylase"/>
    <property type="match status" value="1"/>
</dbReference>
<evidence type="ECO:0000256" key="2">
    <source>
        <dbReference type="ARBA" id="ARBA00022679"/>
    </source>
</evidence>